<evidence type="ECO:0000313" key="2">
    <source>
        <dbReference type="EMBL" id="CCF86158.1"/>
    </source>
</evidence>
<reference evidence="2 3" key="1">
    <citation type="journal article" date="2012" name="ISME J.">
        <title>Nitrification expanded: discovery, physiology and genomics of a nitrite-oxidizing bacterium from the phylum Chloroflexi.</title>
        <authorList>
            <person name="Sorokin D.Y."/>
            <person name="Lucker S."/>
            <person name="Vejmelkova D."/>
            <person name="Kostrikina N.A."/>
            <person name="Kleerebezem R."/>
            <person name="Rijpstra W.I."/>
            <person name="Damste J.S."/>
            <person name="Le Paslier D."/>
            <person name="Muyzer G."/>
            <person name="Wagner M."/>
            <person name="van Loosdrecht M.C."/>
            <person name="Daims H."/>
        </authorList>
    </citation>
    <scope>NUCLEOTIDE SEQUENCE [LARGE SCALE GENOMIC DNA]</scope>
    <source>
        <strain evidence="3">none</strain>
    </source>
</reference>
<proteinExistence type="predicted"/>
<dbReference type="AntiFam" id="ANF00011">
    <property type="entry name" value="tRNA translation"/>
</dbReference>
<organism evidence="2 3">
    <name type="scientific">Nitrolancea hollandica Lb</name>
    <dbReference type="NCBI Taxonomy" id="1129897"/>
    <lineage>
        <taxon>Bacteria</taxon>
        <taxon>Pseudomonadati</taxon>
        <taxon>Thermomicrobiota</taxon>
        <taxon>Thermomicrobia</taxon>
        <taxon>Sphaerobacterales</taxon>
        <taxon>Sphaerobacterineae</taxon>
        <taxon>Sphaerobacteraceae</taxon>
        <taxon>Nitrolancea</taxon>
    </lineage>
</organism>
<accession>I4EN95</accession>
<dbReference type="Proteomes" id="UP000004221">
    <property type="component" value="Unassembled WGS sequence"/>
</dbReference>
<dbReference type="EMBL" id="CAGS01000717">
    <property type="protein sequence ID" value="CCF86158.1"/>
    <property type="molecule type" value="Genomic_DNA"/>
</dbReference>
<comment type="caution">
    <text evidence="2">The sequence shown here is derived from an EMBL/GenBank/DDBJ whole genome shotgun (WGS) entry which is preliminary data.</text>
</comment>
<evidence type="ECO:0000313" key="3">
    <source>
        <dbReference type="Proteomes" id="UP000004221"/>
    </source>
</evidence>
<name>I4EN95_9BACT</name>
<evidence type="ECO:0000256" key="1">
    <source>
        <dbReference type="SAM" id="MobiDB-lite"/>
    </source>
</evidence>
<dbReference type="AlphaFoldDB" id="I4EN95"/>
<feature type="region of interest" description="Disordered" evidence="1">
    <location>
        <begin position="57"/>
        <end position="105"/>
    </location>
</feature>
<keyword evidence="3" id="KW-1185">Reference proteome</keyword>
<protein>
    <submittedName>
        <fullName evidence="2">Uncharacterized protein</fullName>
    </submittedName>
</protein>
<gene>
    <name evidence="2" type="ORF">NITHO_810002</name>
</gene>
<sequence length="105" mass="11312">MIFFISTAVSRSMPRRALMRDGDCPSVDRLLVLVAIRPSSCAAARAPPLIGSQHFLTDKWGEPKGSAPPLPLSPNRAISPARGRWQGRQDSNPQPAVLETAALPN</sequence>